<dbReference type="OMA" id="MGWLEGI"/>
<dbReference type="STRING" id="1245528.M3HKY7"/>
<dbReference type="PANTHER" id="PTHR47185">
    <property type="entry name" value="PX DOMAIN-CONTAINING PROTEIN YPR097W"/>
    <property type="match status" value="1"/>
</dbReference>
<keyword evidence="3" id="KW-1185">Reference proteome</keyword>
<dbReference type="InterPro" id="IPR047168">
    <property type="entry name" value="LEC1-like"/>
</dbReference>
<dbReference type="AlphaFoldDB" id="M3HKY7"/>
<dbReference type="PROSITE" id="PS50195">
    <property type="entry name" value="PX"/>
    <property type="match status" value="1"/>
</dbReference>
<evidence type="ECO:0000313" key="2">
    <source>
        <dbReference type="EMBL" id="EMG48047.1"/>
    </source>
</evidence>
<dbReference type="EMBL" id="AOGT01001285">
    <property type="protein sequence ID" value="EMG48047.1"/>
    <property type="molecule type" value="Genomic_DNA"/>
</dbReference>
<evidence type="ECO:0000313" key="3">
    <source>
        <dbReference type="Proteomes" id="UP000011777"/>
    </source>
</evidence>
<proteinExistence type="predicted"/>
<dbReference type="SMART" id="SM00312">
    <property type="entry name" value="PX"/>
    <property type="match status" value="1"/>
</dbReference>
<dbReference type="Pfam" id="PF12825">
    <property type="entry name" value="DUF3818"/>
    <property type="match status" value="2"/>
</dbReference>
<dbReference type="eggNOG" id="KOG2273">
    <property type="taxonomic scope" value="Eukaryota"/>
</dbReference>
<dbReference type="Pfam" id="PF00787">
    <property type="entry name" value="PX"/>
    <property type="match status" value="1"/>
</dbReference>
<accession>M3HKY7</accession>
<protein>
    <recommendedName>
        <fullName evidence="1">PX domain-containing protein</fullName>
    </recommendedName>
</protein>
<evidence type="ECO:0000259" key="1">
    <source>
        <dbReference type="PROSITE" id="PS50195"/>
    </source>
</evidence>
<dbReference type="HOGENOM" id="CLU_007739_1_0_1"/>
<dbReference type="GO" id="GO:0035091">
    <property type="term" value="F:phosphatidylinositol binding"/>
    <property type="evidence" value="ECO:0007669"/>
    <property type="project" value="InterPro"/>
</dbReference>
<dbReference type="CDD" id="cd06869">
    <property type="entry name" value="PX_UP2_fungi"/>
    <property type="match status" value="1"/>
</dbReference>
<dbReference type="PANTHER" id="PTHR47185:SF1">
    <property type="entry name" value="PX DOMAIN-CONTAINING PROTEIN YPR097W"/>
    <property type="match status" value="1"/>
</dbReference>
<dbReference type="InterPro" id="IPR036871">
    <property type="entry name" value="PX_dom_sf"/>
</dbReference>
<sequence length="714" mass="84570">MASSIINQLTPTQEHFLKKYLLEEQLANELHAFGEPNCCDLLGYPFKSSHNHDSNELPLLSFYFKQFLATFPFITNNSEKDQRIFWQETLQPFIESFNTKPISHSEEREENITKRRQVNKKLLSGLLLFFNSVIITNQEITYLTASHYKPSDTGKIDKFQNRKNTHQPHESLNIVGVKKLRQEKQSSSWLPFYRTQQSHYAFIIQTSHEKRNYFVLKSYSQFKDLHKQLKSRFPGILTEVSLPHKEKSDEGWQSSDVYTESVVLVREKLRLALRGYLKALVKIEEVKNSSILSQFLLSDKVKLSSDDKIDMQQRLEHEAVMHQTQIEFQRQTTKIMLSLNKDFDDFKSRMVMYPDTISNIFIELGQNSDVKQLSPLLQTFNAWSKVEIAATIYQVFIGQDNSIEWFNKVKKFHRIFPHNIVYGILKYTNPMKMVSRIVDLLLVNIPSFSWNSELSDHSRKTGSKNLLSMIFIMLLNEDLSDFNKELTVLRERLVGYEPYMERIEYYTTLSNDEINRVREEADGRDMFDTVLVSTILEPEIIDGKKRIDPTSEVYLNLKQYWQLQIRKRDKDLFKQLWQEPELTELIKKFLTIFYQPLMAVFAKCDVHLAFRGFQKFIDDLIETVSKINDEEVYYLDSFDIYDKLKSLVDRHESVIWEFIHKIYVKDDQHLFLNLIHWLEKYLNMMRIKFVDPDMVKIALHGTKNIDEELFMKLP</sequence>
<dbReference type="Pfam" id="PF12828">
    <property type="entry name" value="PXB"/>
    <property type="match status" value="1"/>
</dbReference>
<comment type="caution">
    <text evidence="2">The sequence shown here is derived from an EMBL/GenBank/DDBJ whole genome shotgun (WGS) entry which is preliminary data.</text>
</comment>
<name>M3HKY7_CANMX</name>
<reference evidence="2 3" key="1">
    <citation type="submission" date="2013-02" db="EMBL/GenBank/DDBJ databases">
        <title>Genome sequence of Candida maltosa Xu316, a potential industrial strain for xylitol and ethanol production.</title>
        <authorList>
            <person name="Yu J."/>
            <person name="Wang Q."/>
            <person name="Geng X."/>
            <person name="Bao W."/>
            <person name="He P."/>
            <person name="Cai J."/>
        </authorList>
    </citation>
    <scope>NUCLEOTIDE SEQUENCE [LARGE SCALE GENOMIC DNA]</scope>
    <source>
        <strain evidence="3">Xu316</strain>
    </source>
</reference>
<dbReference type="InterPro" id="IPR001683">
    <property type="entry name" value="PX_dom"/>
</dbReference>
<dbReference type="SUPFAM" id="SSF64268">
    <property type="entry name" value="PX domain"/>
    <property type="match status" value="1"/>
</dbReference>
<gene>
    <name evidence="2" type="ORF">G210_1461</name>
</gene>
<organism evidence="2 3">
    <name type="scientific">Candida maltosa (strain Xu316)</name>
    <name type="common">Yeast</name>
    <dbReference type="NCBI Taxonomy" id="1245528"/>
    <lineage>
        <taxon>Eukaryota</taxon>
        <taxon>Fungi</taxon>
        <taxon>Dikarya</taxon>
        <taxon>Ascomycota</taxon>
        <taxon>Saccharomycotina</taxon>
        <taxon>Pichiomycetes</taxon>
        <taxon>Debaryomycetaceae</taxon>
        <taxon>Candida/Lodderomyces clade</taxon>
        <taxon>Candida</taxon>
    </lineage>
</organism>
<dbReference type="OrthoDB" id="2117459at2759"/>
<dbReference type="InterPro" id="IPR024554">
    <property type="entry name" value="LEC1-like_C"/>
</dbReference>
<dbReference type="Proteomes" id="UP000011777">
    <property type="component" value="Unassembled WGS sequence"/>
</dbReference>
<dbReference type="Gene3D" id="3.30.1520.10">
    <property type="entry name" value="Phox-like domain"/>
    <property type="match status" value="1"/>
</dbReference>
<dbReference type="InterPro" id="IPR024555">
    <property type="entry name" value="PX-associated"/>
</dbReference>
<feature type="domain" description="PX" evidence="1">
    <location>
        <begin position="180"/>
        <end position="303"/>
    </location>
</feature>